<evidence type="ECO:0000313" key="1">
    <source>
        <dbReference type="EMBL" id="KKN71212.1"/>
    </source>
</evidence>
<dbReference type="EMBL" id="LAZR01000387">
    <property type="protein sequence ID" value="KKN71212.1"/>
    <property type="molecule type" value="Genomic_DNA"/>
</dbReference>
<dbReference type="AlphaFoldDB" id="A0A0F9T8B5"/>
<organism evidence="1">
    <name type="scientific">marine sediment metagenome</name>
    <dbReference type="NCBI Taxonomy" id="412755"/>
    <lineage>
        <taxon>unclassified sequences</taxon>
        <taxon>metagenomes</taxon>
        <taxon>ecological metagenomes</taxon>
    </lineage>
</organism>
<accession>A0A0F9T8B5</accession>
<protein>
    <submittedName>
        <fullName evidence="1">Uncharacterized protein</fullName>
    </submittedName>
</protein>
<gene>
    <name evidence="1" type="ORF">LCGC14_0422550</name>
</gene>
<proteinExistence type="predicted"/>
<reference evidence="1" key="1">
    <citation type="journal article" date="2015" name="Nature">
        <title>Complex archaea that bridge the gap between prokaryotes and eukaryotes.</title>
        <authorList>
            <person name="Spang A."/>
            <person name="Saw J.H."/>
            <person name="Jorgensen S.L."/>
            <person name="Zaremba-Niedzwiedzka K."/>
            <person name="Martijn J."/>
            <person name="Lind A.E."/>
            <person name="van Eijk R."/>
            <person name="Schleper C."/>
            <person name="Guy L."/>
            <person name="Ettema T.J."/>
        </authorList>
    </citation>
    <scope>NUCLEOTIDE SEQUENCE</scope>
</reference>
<sequence>MKLYPLYNNQTLLTSSSPTFAGLILAGNSATLELVDDSGNDAIIKAGDSQLTISADPNAAVASTDMVFKLDGAEVARFQQGGEFQSLESIIAKKGFATQLWDIAGGNWETAVVNIEYYSPNQCGGIYGTIYRQYFTTALTSTNPRLDNGGIVTKMVDYVLHTQYTSSARGVGHGNMTAYGSSDNHAYLMLSGISGGGDLSFALDGYSVLTGWVDYTRS</sequence>
<name>A0A0F9T8B5_9ZZZZ</name>
<comment type="caution">
    <text evidence="1">The sequence shown here is derived from an EMBL/GenBank/DDBJ whole genome shotgun (WGS) entry which is preliminary data.</text>
</comment>